<dbReference type="Pfam" id="PF19792">
    <property type="entry name" value="DUF6276"/>
    <property type="match status" value="1"/>
</dbReference>
<dbReference type="GeneID" id="73903081"/>
<accession>A0ABD5NKY2</accession>
<keyword evidence="2" id="KW-1185">Reference proteome</keyword>
<dbReference type="Proteomes" id="UP001595846">
    <property type="component" value="Unassembled WGS sequence"/>
</dbReference>
<dbReference type="AlphaFoldDB" id="A0ABD5NKY2"/>
<sequence>MVCSCDVGPIVFAVPDSLRACGPDSAPAASLCPTCLSVEPVSDPPTDDPDFSRVSDAFPDGRGGVAMALTIGLLDSLAHNRAEIETTLEAAERAGVDPLLVVDRLQTDDSVDSDIDLERRHAKLESLLY</sequence>
<dbReference type="InterPro" id="IPR046243">
    <property type="entry name" value="DUF6276"/>
</dbReference>
<gene>
    <name evidence="1" type="ORF">ACFOUR_04885</name>
</gene>
<organism evidence="1 2">
    <name type="scientific">Halovivax cerinus</name>
    <dbReference type="NCBI Taxonomy" id="1487865"/>
    <lineage>
        <taxon>Archaea</taxon>
        <taxon>Methanobacteriati</taxon>
        <taxon>Methanobacteriota</taxon>
        <taxon>Stenosarchaea group</taxon>
        <taxon>Halobacteria</taxon>
        <taxon>Halobacteriales</taxon>
        <taxon>Natrialbaceae</taxon>
        <taxon>Halovivax</taxon>
    </lineage>
</organism>
<dbReference type="EMBL" id="JBHSAQ010000002">
    <property type="protein sequence ID" value="MFC3957708.1"/>
    <property type="molecule type" value="Genomic_DNA"/>
</dbReference>
<name>A0ABD5NKY2_9EURY</name>
<evidence type="ECO:0000313" key="2">
    <source>
        <dbReference type="Proteomes" id="UP001595846"/>
    </source>
</evidence>
<proteinExistence type="predicted"/>
<protein>
    <submittedName>
        <fullName evidence="1">DUF6276 family protein</fullName>
    </submittedName>
</protein>
<dbReference type="RefSeq" id="WP_256533935.1">
    <property type="nucleotide sequence ID" value="NZ_CP101824.1"/>
</dbReference>
<evidence type="ECO:0000313" key="1">
    <source>
        <dbReference type="EMBL" id="MFC3957708.1"/>
    </source>
</evidence>
<reference evidence="1 2" key="1">
    <citation type="journal article" date="2019" name="Int. J. Syst. Evol. Microbiol.">
        <title>The Global Catalogue of Microorganisms (GCM) 10K type strain sequencing project: providing services to taxonomists for standard genome sequencing and annotation.</title>
        <authorList>
            <consortium name="The Broad Institute Genomics Platform"/>
            <consortium name="The Broad Institute Genome Sequencing Center for Infectious Disease"/>
            <person name="Wu L."/>
            <person name="Ma J."/>
        </authorList>
    </citation>
    <scope>NUCLEOTIDE SEQUENCE [LARGE SCALE GENOMIC DNA]</scope>
    <source>
        <strain evidence="1 2">IBRC-M 10256</strain>
    </source>
</reference>
<comment type="caution">
    <text evidence="1">The sequence shown here is derived from an EMBL/GenBank/DDBJ whole genome shotgun (WGS) entry which is preliminary data.</text>
</comment>